<keyword evidence="3" id="KW-1185">Reference proteome</keyword>
<dbReference type="RefSeq" id="WP_129428278.1">
    <property type="nucleotide sequence ID" value="NZ_SDWV01000022.1"/>
</dbReference>
<evidence type="ECO:0000313" key="3">
    <source>
        <dbReference type="Proteomes" id="UP000291101"/>
    </source>
</evidence>
<dbReference type="EMBL" id="SDWV01000022">
    <property type="protein sequence ID" value="RYC05643.1"/>
    <property type="molecule type" value="Genomic_DNA"/>
</dbReference>
<dbReference type="OrthoDB" id="8427993at2"/>
<dbReference type="AlphaFoldDB" id="A0A4Q2SKH4"/>
<sequence>MKHALADELFAAVMHLGPDETDELVRRMRPLKHMSDYKFDSYGGYGAGIKFLETLSIWLEQFDEAERDVAIDFIRNKLVFLSDSEIQHALSLAYPDLVRPNLIRRAAAELRVDPWRITTVLESLEFRVLQRRTMFLGLADGARLDQFRRANPALVHDQFCVTAEPPSRVAQGFRKDLVKWLEDVGSDAEGTFCHFVLIDDFTGSGFTALRQGKDGTWSGKLFHVRKSLDQLVAAGIAAADYTVDVVIYTASAKAEDSLRDQLAKAGFNDWELSVVQVIPNSHLVATDSTFADLCRAHHDPVVDDKIKADAASPSAALGFRDSRLPLVLSHNTPNNSVGVLWENTADDPNSTKKFSPLFPRHERHKADR</sequence>
<organism evidence="2 3">
    <name type="scientific">Nocardioides zhouii</name>
    <dbReference type="NCBI Taxonomy" id="1168729"/>
    <lineage>
        <taxon>Bacteria</taxon>
        <taxon>Bacillati</taxon>
        <taxon>Actinomycetota</taxon>
        <taxon>Actinomycetes</taxon>
        <taxon>Propionibacteriales</taxon>
        <taxon>Nocardioidaceae</taxon>
        <taxon>Nocardioides</taxon>
    </lineage>
</organism>
<feature type="domain" description="PRTase-CE" evidence="1">
    <location>
        <begin position="57"/>
        <end position="360"/>
    </location>
</feature>
<protein>
    <recommendedName>
        <fullName evidence="1">PRTase-CE domain-containing protein</fullName>
    </recommendedName>
</protein>
<name>A0A4Q2SKH4_9ACTN</name>
<proteinExistence type="predicted"/>
<accession>A0A4Q2SKH4</accession>
<dbReference type="Proteomes" id="UP000291101">
    <property type="component" value="Unassembled WGS sequence"/>
</dbReference>
<evidence type="ECO:0000259" key="1">
    <source>
        <dbReference type="Pfam" id="PF24390"/>
    </source>
</evidence>
<reference evidence="2 3" key="1">
    <citation type="submission" date="2019-01" db="EMBL/GenBank/DDBJ databases">
        <title>Novel species of Nocardioides.</title>
        <authorList>
            <person name="Liu Q."/>
            <person name="X Y.-H."/>
        </authorList>
    </citation>
    <scope>NUCLEOTIDE SEQUENCE [LARGE SCALE GENOMIC DNA]</scope>
    <source>
        <strain evidence="2 3">HLT2-9</strain>
    </source>
</reference>
<evidence type="ECO:0000313" key="2">
    <source>
        <dbReference type="EMBL" id="RYC05643.1"/>
    </source>
</evidence>
<dbReference type="InterPro" id="IPR056920">
    <property type="entry name" value="PRTase-CE"/>
</dbReference>
<gene>
    <name evidence="2" type="ORF">EUA94_18010</name>
</gene>
<comment type="caution">
    <text evidence="2">The sequence shown here is derived from an EMBL/GenBank/DDBJ whole genome shotgun (WGS) entry which is preliminary data.</text>
</comment>
<dbReference type="Pfam" id="PF24390">
    <property type="entry name" value="PRTase-CE"/>
    <property type="match status" value="1"/>
</dbReference>